<dbReference type="VEuPathDB" id="TriTrypDB:TM35_000132450"/>
<dbReference type="AlphaFoldDB" id="A0A1X0NXA9"/>
<gene>
    <name evidence="1" type="ORF">TM35_000132450</name>
</gene>
<evidence type="ECO:0000313" key="1">
    <source>
        <dbReference type="EMBL" id="ORC89241.1"/>
    </source>
</evidence>
<sequence length="159" mass="17477">MAEGFWRFFHLFFFSKGTAWDSFFFVSARAFASFARPVRIQKKRKNGRELQLGRWPGEAPPKREKKTLYRRCGGLPVSQRGGGRNRGDAVAEAGLEGNRRGYNRYSWGSVHFLGEGGNSSPGPLPPPTAFGGVGGVGADVFFFFSFLARSPGAPKPTPN</sequence>
<name>A0A1X0NXA9_9TRYP</name>
<dbReference type="GeneID" id="39985241"/>
<protein>
    <submittedName>
        <fullName evidence="1">Uncharacterized protein</fullName>
    </submittedName>
</protein>
<keyword evidence="2" id="KW-1185">Reference proteome</keyword>
<dbReference type="EMBL" id="NBCO01000013">
    <property type="protein sequence ID" value="ORC89241.1"/>
    <property type="molecule type" value="Genomic_DNA"/>
</dbReference>
<accession>A0A1X0NXA9</accession>
<organism evidence="1 2">
    <name type="scientific">Trypanosoma theileri</name>
    <dbReference type="NCBI Taxonomy" id="67003"/>
    <lineage>
        <taxon>Eukaryota</taxon>
        <taxon>Discoba</taxon>
        <taxon>Euglenozoa</taxon>
        <taxon>Kinetoplastea</taxon>
        <taxon>Metakinetoplastina</taxon>
        <taxon>Trypanosomatida</taxon>
        <taxon>Trypanosomatidae</taxon>
        <taxon>Trypanosoma</taxon>
    </lineage>
</organism>
<dbReference type="Proteomes" id="UP000192257">
    <property type="component" value="Unassembled WGS sequence"/>
</dbReference>
<comment type="caution">
    <text evidence="1">The sequence shown here is derived from an EMBL/GenBank/DDBJ whole genome shotgun (WGS) entry which is preliminary data.</text>
</comment>
<proteinExistence type="predicted"/>
<evidence type="ECO:0000313" key="2">
    <source>
        <dbReference type="Proteomes" id="UP000192257"/>
    </source>
</evidence>
<dbReference type="RefSeq" id="XP_028883307.1">
    <property type="nucleotide sequence ID" value="XM_029025461.1"/>
</dbReference>
<reference evidence="1 2" key="1">
    <citation type="submission" date="2017-03" db="EMBL/GenBank/DDBJ databases">
        <title>An alternative strategy for trypanosome survival in the mammalian bloodstream revealed through genome and transcriptome analysis of the ubiquitous bovine parasite Trypanosoma (Megatrypanum) theileri.</title>
        <authorList>
            <person name="Kelly S."/>
            <person name="Ivens A."/>
            <person name="Mott A."/>
            <person name="O'Neill E."/>
            <person name="Emms D."/>
            <person name="Macleod O."/>
            <person name="Voorheis P."/>
            <person name="Matthews J."/>
            <person name="Matthews K."/>
            <person name="Carrington M."/>
        </authorList>
    </citation>
    <scope>NUCLEOTIDE SEQUENCE [LARGE SCALE GENOMIC DNA]</scope>
    <source>
        <strain evidence="1">Edinburgh</strain>
    </source>
</reference>